<keyword evidence="13" id="KW-0234">DNA repair</keyword>
<keyword evidence="6" id="KW-0227">DNA damage</keyword>
<evidence type="ECO:0000256" key="12">
    <source>
        <dbReference type="ARBA" id="ARBA00023125"/>
    </source>
</evidence>
<keyword evidence="11" id="KW-0411">Iron-sulfur</keyword>
<reference evidence="18" key="1">
    <citation type="submission" date="2013-08" db="EMBL/GenBank/DDBJ databases">
        <authorList>
            <person name="Mendez C."/>
            <person name="Richter M."/>
            <person name="Ferrer M."/>
            <person name="Sanchez J."/>
        </authorList>
    </citation>
    <scope>NUCLEOTIDE SEQUENCE</scope>
</reference>
<dbReference type="GO" id="GO:0043139">
    <property type="term" value="F:5'-3' DNA helicase activity"/>
    <property type="evidence" value="ECO:0007669"/>
    <property type="project" value="UniProtKB-EC"/>
</dbReference>
<evidence type="ECO:0000259" key="17">
    <source>
        <dbReference type="PROSITE" id="PS51193"/>
    </source>
</evidence>
<evidence type="ECO:0000256" key="2">
    <source>
        <dbReference type="ARBA" id="ARBA00009146"/>
    </source>
</evidence>
<keyword evidence="3" id="KW-0004">4Fe-4S</keyword>
<dbReference type="Pfam" id="PF06777">
    <property type="entry name" value="HBB"/>
    <property type="match status" value="1"/>
</dbReference>
<protein>
    <recommendedName>
        <fullName evidence="15">DNA 5'-3' helicase</fullName>
        <ecNumber evidence="15">5.6.2.3</ecNumber>
    </recommendedName>
</protein>
<keyword evidence="14" id="KW-0413">Isomerase</keyword>
<dbReference type="PANTHER" id="PTHR11472">
    <property type="entry name" value="DNA REPAIR DEAD HELICASE RAD3/XP-D SUBFAMILY MEMBER"/>
    <property type="match status" value="1"/>
</dbReference>
<proteinExistence type="inferred from homology"/>
<dbReference type="EMBL" id="AUZX01001344">
    <property type="protein sequence ID" value="EQD79343.1"/>
    <property type="molecule type" value="Genomic_DNA"/>
</dbReference>
<dbReference type="GO" id="GO:0003677">
    <property type="term" value="F:DNA binding"/>
    <property type="evidence" value="ECO:0007669"/>
    <property type="project" value="UniProtKB-KW"/>
</dbReference>
<dbReference type="InterPro" id="IPR027417">
    <property type="entry name" value="P-loop_NTPase"/>
</dbReference>
<dbReference type="InterPro" id="IPR006554">
    <property type="entry name" value="Helicase-like_DEXD_c2"/>
</dbReference>
<evidence type="ECO:0000256" key="5">
    <source>
        <dbReference type="ARBA" id="ARBA00022741"/>
    </source>
</evidence>
<sequence length="585" mass="67416">MSLVSALSFARQNKMKVLYLTRTNSQQDQVISEIRKIRQFSDLKAVAVQGRTNLCPLYKEIEDEEDFNSESLSKMCSSRKKKVVDGNLGACRFYNNEVRSEETKRQILEELISPEEVYKELVPRVVCPYESIKYAMRDAEVCIMPYSYFLNPHIAPSVLYNWRTSRENIVIILDEAHNLPELSRGIFSFRITLNQIGLVERECSDFADPELLPNIRSTDLCESIRNAIIDIQKERLSELEESRIMFLDFIEYITINAKVTRTNLEYMLEALNSLGDSIEEFKEKSGKVPRSHVKTFSEEIRFCMNAEDSNYIAIINKELGGTVEAYCLDPSIVLEPLKESRTVHLSGTLRPFDIYKKITGFDDLPTMSVENIFPQENLMVGYVKGISTRHADLDKNMLLKLSDQIRSLLAGVKRKMIIFFPSRNLMNQILEITGHKGLLVDSGELDQMELMRLISKFKTGEKHLCTVIGGRMSEGINLPGKLLEVVIIAGIPYPKPDVKQRTLMAYYDHLFGRGWDYTVTFPTSIRLRQTIGRLIRSFDDRGIAIILDERAEIFSPYIRNMKQIDNCEEEINQFFSDDKLKFRVN</sequence>
<evidence type="ECO:0000256" key="4">
    <source>
        <dbReference type="ARBA" id="ARBA00022723"/>
    </source>
</evidence>
<evidence type="ECO:0000256" key="13">
    <source>
        <dbReference type="ARBA" id="ARBA00023204"/>
    </source>
</evidence>
<keyword evidence="12" id="KW-0238">DNA-binding</keyword>
<evidence type="ECO:0000256" key="16">
    <source>
        <dbReference type="ARBA" id="ARBA00048954"/>
    </source>
</evidence>
<dbReference type="SMART" id="SM00488">
    <property type="entry name" value="DEXDc2"/>
    <property type="match status" value="1"/>
</dbReference>
<evidence type="ECO:0000256" key="1">
    <source>
        <dbReference type="ARBA" id="ARBA00001966"/>
    </source>
</evidence>
<accession>T1CD31</accession>
<keyword evidence="9" id="KW-0067">ATP-binding</keyword>
<comment type="catalytic activity">
    <reaction evidence="16">
        <text>ATP + H2O = ADP + phosphate + H(+)</text>
        <dbReference type="Rhea" id="RHEA:13065"/>
        <dbReference type="ChEBI" id="CHEBI:15377"/>
        <dbReference type="ChEBI" id="CHEBI:15378"/>
        <dbReference type="ChEBI" id="CHEBI:30616"/>
        <dbReference type="ChEBI" id="CHEBI:43474"/>
        <dbReference type="ChEBI" id="CHEBI:456216"/>
        <dbReference type="EC" id="5.6.2.3"/>
    </reaction>
</comment>
<evidence type="ECO:0000313" key="18">
    <source>
        <dbReference type="EMBL" id="EQD79343.1"/>
    </source>
</evidence>
<dbReference type="Gene3D" id="1.10.275.40">
    <property type="match status" value="1"/>
</dbReference>
<dbReference type="GO" id="GO:0005524">
    <property type="term" value="F:ATP binding"/>
    <property type="evidence" value="ECO:0007669"/>
    <property type="project" value="UniProtKB-KW"/>
</dbReference>
<name>T1CD31_9ZZZZ</name>
<dbReference type="Gene3D" id="3.40.50.300">
    <property type="entry name" value="P-loop containing nucleotide triphosphate hydrolases"/>
    <property type="match status" value="2"/>
</dbReference>
<dbReference type="InterPro" id="IPR010643">
    <property type="entry name" value="HBB"/>
</dbReference>
<evidence type="ECO:0000256" key="14">
    <source>
        <dbReference type="ARBA" id="ARBA00023235"/>
    </source>
</evidence>
<dbReference type="Pfam" id="PF06733">
    <property type="entry name" value="DEAD_2"/>
    <property type="match status" value="1"/>
</dbReference>
<dbReference type="InterPro" id="IPR045028">
    <property type="entry name" value="DinG/Rad3-like"/>
</dbReference>
<evidence type="ECO:0000256" key="15">
    <source>
        <dbReference type="ARBA" id="ARBA00044969"/>
    </source>
</evidence>
<keyword evidence="10" id="KW-0408">Iron</keyword>
<keyword evidence="7" id="KW-0378">Hydrolase</keyword>
<evidence type="ECO:0000256" key="3">
    <source>
        <dbReference type="ARBA" id="ARBA00022485"/>
    </source>
</evidence>
<dbReference type="PANTHER" id="PTHR11472:SF34">
    <property type="entry name" value="REGULATOR OF TELOMERE ELONGATION HELICASE 1"/>
    <property type="match status" value="1"/>
</dbReference>
<reference evidence="18" key="2">
    <citation type="journal article" date="2014" name="ISME J.">
        <title>Microbial stratification in low pH oxic and suboxic macroscopic growths along an acid mine drainage.</title>
        <authorList>
            <person name="Mendez-Garcia C."/>
            <person name="Mesa V."/>
            <person name="Sprenger R.R."/>
            <person name="Richter M."/>
            <person name="Diez M.S."/>
            <person name="Solano J."/>
            <person name="Bargiela R."/>
            <person name="Golyshina O.V."/>
            <person name="Manteca A."/>
            <person name="Ramos J.L."/>
            <person name="Gallego J.R."/>
            <person name="Llorente I."/>
            <person name="Martins Dos Santos V.A."/>
            <person name="Jensen O.N."/>
            <person name="Pelaez A.I."/>
            <person name="Sanchez J."/>
            <person name="Ferrer M."/>
        </authorList>
    </citation>
    <scope>NUCLEOTIDE SEQUENCE</scope>
</reference>
<gene>
    <name evidence="18" type="ORF">B1A_01787</name>
</gene>
<dbReference type="InterPro" id="IPR006555">
    <property type="entry name" value="ATP-dep_Helicase_C"/>
</dbReference>
<keyword evidence="4" id="KW-0479">Metal-binding</keyword>
<dbReference type="GO" id="GO:0046872">
    <property type="term" value="F:metal ion binding"/>
    <property type="evidence" value="ECO:0007669"/>
    <property type="project" value="UniProtKB-KW"/>
</dbReference>
<keyword evidence="5" id="KW-0547">Nucleotide-binding</keyword>
<evidence type="ECO:0000256" key="6">
    <source>
        <dbReference type="ARBA" id="ARBA00022763"/>
    </source>
</evidence>
<comment type="cofactor">
    <cofactor evidence="1">
        <name>[4Fe-4S] cluster</name>
        <dbReference type="ChEBI" id="CHEBI:49883"/>
    </cofactor>
</comment>
<dbReference type="GO" id="GO:0016818">
    <property type="term" value="F:hydrolase activity, acting on acid anhydrides, in phosphorus-containing anhydrides"/>
    <property type="evidence" value="ECO:0007669"/>
    <property type="project" value="InterPro"/>
</dbReference>
<dbReference type="InterPro" id="IPR010614">
    <property type="entry name" value="RAD3-like_helicase_DEAD"/>
</dbReference>
<dbReference type="PROSITE" id="PS51193">
    <property type="entry name" value="HELICASE_ATP_BIND_2"/>
    <property type="match status" value="1"/>
</dbReference>
<dbReference type="EC" id="5.6.2.3" evidence="15"/>
<dbReference type="GO" id="GO:0006281">
    <property type="term" value="P:DNA repair"/>
    <property type="evidence" value="ECO:0007669"/>
    <property type="project" value="UniProtKB-KW"/>
</dbReference>
<evidence type="ECO:0000256" key="11">
    <source>
        <dbReference type="ARBA" id="ARBA00023014"/>
    </source>
</evidence>
<dbReference type="InterPro" id="IPR014013">
    <property type="entry name" value="Helic_SF1/SF2_ATP-bd_DinG/Rad3"/>
</dbReference>
<organism evidence="18">
    <name type="scientific">mine drainage metagenome</name>
    <dbReference type="NCBI Taxonomy" id="410659"/>
    <lineage>
        <taxon>unclassified sequences</taxon>
        <taxon>metagenomes</taxon>
        <taxon>ecological metagenomes</taxon>
    </lineage>
</organism>
<dbReference type="SMART" id="SM00491">
    <property type="entry name" value="HELICc2"/>
    <property type="match status" value="1"/>
</dbReference>
<keyword evidence="8" id="KW-0347">Helicase</keyword>
<evidence type="ECO:0000256" key="7">
    <source>
        <dbReference type="ARBA" id="ARBA00022801"/>
    </source>
</evidence>
<feature type="domain" description="Helicase ATP-binding" evidence="17">
    <location>
        <begin position="1"/>
        <end position="227"/>
    </location>
</feature>
<dbReference type="SUPFAM" id="SSF52540">
    <property type="entry name" value="P-loop containing nucleoside triphosphate hydrolases"/>
    <property type="match status" value="1"/>
</dbReference>
<dbReference type="Gene3D" id="1.10.30.20">
    <property type="entry name" value="Bacterial XPD DNA helicase, FeS cluster domain"/>
    <property type="match status" value="1"/>
</dbReference>
<evidence type="ECO:0000256" key="8">
    <source>
        <dbReference type="ARBA" id="ARBA00022806"/>
    </source>
</evidence>
<comment type="caution">
    <text evidence="18">The sequence shown here is derived from an EMBL/GenBank/DDBJ whole genome shotgun (WGS) entry which is preliminary data.</text>
</comment>
<dbReference type="AlphaFoldDB" id="T1CD31"/>
<dbReference type="GO" id="GO:0051539">
    <property type="term" value="F:4 iron, 4 sulfur cluster binding"/>
    <property type="evidence" value="ECO:0007669"/>
    <property type="project" value="UniProtKB-KW"/>
</dbReference>
<evidence type="ECO:0000256" key="10">
    <source>
        <dbReference type="ARBA" id="ARBA00023004"/>
    </source>
</evidence>
<dbReference type="Pfam" id="PF13307">
    <property type="entry name" value="Helicase_C_2"/>
    <property type="match status" value="1"/>
</dbReference>
<dbReference type="InterPro" id="IPR042493">
    <property type="entry name" value="XPD_DNA_FeS"/>
</dbReference>
<evidence type="ECO:0000256" key="9">
    <source>
        <dbReference type="ARBA" id="ARBA00022840"/>
    </source>
</evidence>
<comment type="similarity">
    <text evidence="2">Belongs to the helicase family. RAD3/XPD subfamily.</text>
</comment>